<dbReference type="Proteomes" id="UP000436801">
    <property type="component" value="Unassembled WGS sequence"/>
</dbReference>
<evidence type="ECO:0000313" key="3">
    <source>
        <dbReference type="Proteomes" id="UP000436801"/>
    </source>
</evidence>
<dbReference type="AlphaFoldDB" id="A0A6N8LMN8"/>
<proteinExistence type="predicted"/>
<reference evidence="2 3" key="1">
    <citation type="submission" date="2019-12" db="EMBL/GenBank/DDBJ databases">
        <authorList>
            <person name="Zheng J."/>
        </authorList>
    </citation>
    <scope>NUCLEOTIDE SEQUENCE [LARGE SCALE GENOMIC DNA]</scope>
    <source>
        <strain evidence="2 3">DSM 27347</strain>
    </source>
</reference>
<protein>
    <submittedName>
        <fullName evidence="2">DUF983 domain-containing protein</fullName>
    </submittedName>
</protein>
<dbReference type="EMBL" id="WSUT01000001">
    <property type="protein sequence ID" value="MWC42210.1"/>
    <property type="molecule type" value="Genomic_DNA"/>
</dbReference>
<comment type="caution">
    <text evidence="2">The sequence shown here is derived from an EMBL/GenBank/DDBJ whole genome shotgun (WGS) entry which is preliminary data.</text>
</comment>
<keyword evidence="1" id="KW-1133">Transmembrane helix</keyword>
<feature type="transmembrane region" description="Helical" evidence="1">
    <location>
        <begin position="43"/>
        <end position="62"/>
    </location>
</feature>
<accession>A0A6N8LMN8</accession>
<dbReference type="Pfam" id="PF06170">
    <property type="entry name" value="DUF983"/>
    <property type="match status" value="1"/>
</dbReference>
<name>A0A6N8LMN8_9SPHN</name>
<dbReference type="OrthoDB" id="9799456at2"/>
<gene>
    <name evidence="2" type="ORF">GQR91_00860</name>
</gene>
<keyword evidence="1" id="KW-0472">Membrane</keyword>
<sequence>MLSCVMMTSVITVSAPNDGPAFFSLRIVAFIVVWIQGAFEAPWWVHLLTSLPLMLAGCLVPLRPIKGWLVVSQYMNRAQEAGTGGLRAKLHGREAVVCRMRLCAKLAGRTILGRYASRLPRWSGAEAG</sequence>
<dbReference type="RefSeq" id="WP_149682595.1">
    <property type="nucleotide sequence ID" value="NZ_JACIEY010000006.1"/>
</dbReference>
<keyword evidence="1" id="KW-0812">Transmembrane</keyword>
<dbReference type="InterPro" id="IPR009325">
    <property type="entry name" value="DUF983"/>
</dbReference>
<feature type="transmembrane region" description="Helical" evidence="1">
    <location>
        <begin position="21"/>
        <end position="37"/>
    </location>
</feature>
<evidence type="ECO:0000313" key="2">
    <source>
        <dbReference type="EMBL" id="MWC42210.1"/>
    </source>
</evidence>
<organism evidence="2 3">
    <name type="scientific">Sphingomonas carotinifaciens</name>
    <dbReference type="NCBI Taxonomy" id="1166323"/>
    <lineage>
        <taxon>Bacteria</taxon>
        <taxon>Pseudomonadati</taxon>
        <taxon>Pseudomonadota</taxon>
        <taxon>Alphaproteobacteria</taxon>
        <taxon>Sphingomonadales</taxon>
        <taxon>Sphingomonadaceae</taxon>
        <taxon>Sphingomonas</taxon>
    </lineage>
</organism>
<evidence type="ECO:0000256" key="1">
    <source>
        <dbReference type="SAM" id="Phobius"/>
    </source>
</evidence>